<dbReference type="EMBL" id="MCFL01000021">
    <property type="protein sequence ID" value="ORZ35610.1"/>
    <property type="molecule type" value="Genomic_DNA"/>
</dbReference>
<dbReference type="OrthoDB" id="630895at2759"/>
<evidence type="ECO:0000313" key="3">
    <source>
        <dbReference type="Proteomes" id="UP000193411"/>
    </source>
</evidence>
<protein>
    <submittedName>
        <fullName evidence="2">Acyl-CoA N-acyltransferase</fullName>
    </submittedName>
</protein>
<dbReference type="PANTHER" id="PTHR43328:SF1">
    <property type="entry name" value="N-ACETYLTRANSFERASE DOMAIN-CONTAINING PROTEIN"/>
    <property type="match status" value="1"/>
</dbReference>
<keyword evidence="2" id="KW-0808">Transferase</keyword>
<accession>A0A1Y2HLZ2</accession>
<dbReference type="Proteomes" id="UP000193411">
    <property type="component" value="Unassembled WGS sequence"/>
</dbReference>
<dbReference type="SUPFAM" id="SSF55729">
    <property type="entry name" value="Acyl-CoA N-acyltransferases (Nat)"/>
    <property type="match status" value="1"/>
</dbReference>
<dbReference type="Gene3D" id="3.40.630.30">
    <property type="match status" value="1"/>
</dbReference>
<name>A0A1Y2HLZ2_9FUNG</name>
<dbReference type="AlphaFoldDB" id="A0A1Y2HLZ2"/>
<keyword evidence="2" id="KW-0012">Acyltransferase</keyword>
<proteinExistence type="predicted"/>
<evidence type="ECO:0000259" key="1">
    <source>
        <dbReference type="PROSITE" id="PS51186"/>
    </source>
</evidence>
<dbReference type="InterPro" id="IPR016181">
    <property type="entry name" value="Acyl_CoA_acyltransferase"/>
</dbReference>
<organism evidence="2 3">
    <name type="scientific">Catenaria anguillulae PL171</name>
    <dbReference type="NCBI Taxonomy" id="765915"/>
    <lineage>
        <taxon>Eukaryota</taxon>
        <taxon>Fungi</taxon>
        <taxon>Fungi incertae sedis</taxon>
        <taxon>Blastocladiomycota</taxon>
        <taxon>Blastocladiomycetes</taxon>
        <taxon>Blastocladiales</taxon>
        <taxon>Catenariaceae</taxon>
        <taxon>Catenaria</taxon>
    </lineage>
</organism>
<sequence length="179" mass="20301">MTMSSFVIPRANGLPTIYANAMTEADIPGMAQALNIDKTIHNATIPIPWPYTETHARQFFEFCRDYPADELAKGSRHLVIRLAKDETPHVEWGIGYWLVPSCRGQGILPALVQEVKKAAQEDKRIARLEIKCFTDNPSSKRVAEKSGFTLQGTKRRAMIKHGKFKDAFVFSWIPREDQL</sequence>
<evidence type="ECO:0000313" key="2">
    <source>
        <dbReference type="EMBL" id="ORZ35610.1"/>
    </source>
</evidence>
<comment type="caution">
    <text evidence="2">The sequence shown here is derived from an EMBL/GenBank/DDBJ whole genome shotgun (WGS) entry which is preliminary data.</text>
</comment>
<dbReference type="GO" id="GO:0016747">
    <property type="term" value="F:acyltransferase activity, transferring groups other than amino-acyl groups"/>
    <property type="evidence" value="ECO:0007669"/>
    <property type="project" value="InterPro"/>
</dbReference>
<dbReference type="Pfam" id="PF13302">
    <property type="entry name" value="Acetyltransf_3"/>
    <property type="match status" value="1"/>
</dbReference>
<reference evidence="2 3" key="1">
    <citation type="submission" date="2016-07" db="EMBL/GenBank/DDBJ databases">
        <title>Pervasive Adenine N6-methylation of Active Genes in Fungi.</title>
        <authorList>
            <consortium name="DOE Joint Genome Institute"/>
            <person name="Mondo S.J."/>
            <person name="Dannebaum R.O."/>
            <person name="Kuo R.C."/>
            <person name="Labutti K."/>
            <person name="Haridas S."/>
            <person name="Kuo A."/>
            <person name="Salamov A."/>
            <person name="Ahrendt S.R."/>
            <person name="Lipzen A."/>
            <person name="Sullivan W."/>
            <person name="Andreopoulos W.B."/>
            <person name="Clum A."/>
            <person name="Lindquist E."/>
            <person name="Daum C."/>
            <person name="Ramamoorthy G.K."/>
            <person name="Gryganskyi A."/>
            <person name="Culley D."/>
            <person name="Magnuson J.K."/>
            <person name="James T.Y."/>
            <person name="O'Malley M.A."/>
            <person name="Stajich J.E."/>
            <person name="Spatafora J.W."/>
            <person name="Visel A."/>
            <person name="Grigoriev I.V."/>
        </authorList>
    </citation>
    <scope>NUCLEOTIDE SEQUENCE [LARGE SCALE GENOMIC DNA]</scope>
    <source>
        <strain evidence="2 3">PL171</strain>
    </source>
</reference>
<keyword evidence="3" id="KW-1185">Reference proteome</keyword>
<gene>
    <name evidence="2" type="ORF">BCR44DRAFT_1114820</name>
</gene>
<dbReference type="PANTHER" id="PTHR43328">
    <property type="entry name" value="ACETYLTRANSFERASE-RELATED"/>
    <property type="match status" value="1"/>
</dbReference>
<dbReference type="PROSITE" id="PS51186">
    <property type="entry name" value="GNAT"/>
    <property type="match status" value="1"/>
</dbReference>
<feature type="domain" description="N-acetyltransferase" evidence="1">
    <location>
        <begin position="17"/>
        <end position="176"/>
    </location>
</feature>
<dbReference type="InterPro" id="IPR000182">
    <property type="entry name" value="GNAT_dom"/>
</dbReference>